<comment type="similarity">
    <text evidence="8">Belongs to the G-protein coupled receptor 1 family.</text>
</comment>
<keyword evidence="7 8" id="KW-0807">Transducer</keyword>
<dbReference type="STRING" id="9785.ENSLAFP00000019229"/>
<keyword evidence="9" id="KW-0716">Sensory transduction</keyword>
<keyword evidence="5 9" id="KW-0472">Membrane</keyword>
<dbReference type="InParanoid" id="G3TUH1"/>
<evidence type="ECO:0000256" key="5">
    <source>
        <dbReference type="ARBA" id="ARBA00023136"/>
    </source>
</evidence>
<keyword evidence="9" id="KW-0552">Olfaction</keyword>
<dbReference type="PRINTS" id="PR00237">
    <property type="entry name" value="GPCRRHODOPSN"/>
</dbReference>
<dbReference type="PROSITE" id="PS50262">
    <property type="entry name" value="G_PROTEIN_RECEP_F1_2"/>
    <property type="match status" value="1"/>
</dbReference>
<dbReference type="OrthoDB" id="9444602at2759"/>
<organism evidence="11 12">
    <name type="scientific">Loxodonta africana</name>
    <name type="common">African elephant</name>
    <dbReference type="NCBI Taxonomy" id="9785"/>
    <lineage>
        <taxon>Eukaryota</taxon>
        <taxon>Metazoa</taxon>
        <taxon>Chordata</taxon>
        <taxon>Craniata</taxon>
        <taxon>Vertebrata</taxon>
        <taxon>Euteleostomi</taxon>
        <taxon>Mammalia</taxon>
        <taxon>Eutheria</taxon>
        <taxon>Afrotheria</taxon>
        <taxon>Proboscidea</taxon>
        <taxon>Elephantidae</taxon>
        <taxon>Loxodonta</taxon>
    </lineage>
</organism>
<dbReference type="Ensembl" id="ENSLAFT00000031484.1">
    <property type="protein sequence ID" value="ENSLAFP00000019229.1"/>
    <property type="gene ID" value="ENSLAFG00000029017.1"/>
</dbReference>
<reference evidence="11" key="2">
    <citation type="submission" date="2025-08" db="UniProtKB">
        <authorList>
            <consortium name="Ensembl"/>
        </authorList>
    </citation>
    <scope>IDENTIFICATION</scope>
    <source>
        <strain evidence="11">Isolate ISIS603380</strain>
    </source>
</reference>
<reference evidence="11 12" key="1">
    <citation type="submission" date="2009-06" db="EMBL/GenBank/DDBJ databases">
        <title>The Genome Sequence of Loxodonta africana (African elephant).</title>
        <authorList>
            <person name="Di Palma F."/>
            <person name="Heiman D."/>
            <person name="Young S."/>
            <person name="Johnson J."/>
            <person name="Lander E.S."/>
            <person name="Lindblad-Toh K."/>
        </authorList>
    </citation>
    <scope>NUCLEOTIDE SEQUENCE [LARGE SCALE GENOMIC DNA]</scope>
    <source>
        <strain evidence="11 12">Isolate ISIS603380</strain>
    </source>
</reference>
<evidence type="ECO:0000256" key="1">
    <source>
        <dbReference type="ARBA" id="ARBA00004141"/>
    </source>
</evidence>
<dbReference type="PRINTS" id="PR00245">
    <property type="entry name" value="OLFACTORYR"/>
</dbReference>
<evidence type="ECO:0000256" key="2">
    <source>
        <dbReference type="ARBA" id="ARBA00022692"/>
    </source>
</evidence>
<evidence type="ECO:0000256" key="9">
    <source>
        <dbReference type="RuleBase" id="RU363047"/>
    </source>
</evidence>
<keyword evidence="6 8" id="KW-0675">Receptor</keyword>
<dbReference type="AlphaFoldDB" id="G3TUH1"/>
<dbReference type="InterPro" id="IPR000725">
    <property type="entry name" value="Olfact_rcpt"/>
</dbReference>
<evidence type="ECO:0000313" key="11">
    <source>
        <dbReference type="Ensembl" id="ENSLAFP00000019229.1"/>
    </source>
</evidence>
<dbReference type="GeneTree" id="ENSGT01140000282514"/>
<evidence type="ECO:0000256" key="6">
    <source>
        <dbReference type="ARBA" id="ARBA00023170"/>
    </source>
</evidence>
<feature type="transmembrane region" description="Helical" evidence="9">
    <location>
        <begin position="26"/>
        <end position="49"/>
    </location>
</feature>
<evidence type="ECO:0000256" key="7">
    <source>
        <dbReference type="ARBA" id="ARBA00023224"/>
    </source>
</evidence>
<dbReference type="GO" id="GO:0004984">
    <property type="term" value="F:olfactory receptor activity"/>
    <property type="evidence" value="ECO:0007669"/>
    <property type="project" value="InterPro"/>
</dbReference>
<evidence type="ECO:0000259" key="10">
    <source>
        <dbReference type="PROSITE" id="PS50262"/>
    </source>
</evidence>
<keyword evidence="9" id="KW-1003">Cell membrane</keyword>
<feature type="transmembrane region" description="Helical" evidence="9">
    <location>
        <begin position="271"/>
        <end position="290"/>
    </location>
</feature>
<evidence type="ECO:0000256" key="8">
    <source>
        <dbReference type="RuleBase" id="RU000688"/>
    </source>
</evidence>
<accession>G3TUH1</accession>
<dbReference type="GO" id="GO:0004930">
    <property type="term" value="F:G protein-coupled receptor activity"/>
    <property type="evidence" value="ECO:0007669"/>
    <property type="project" value="UniProtKB-KW"/>
</dbReference>
<dbReference type="Proteomes" id="UP000007646">
    <property type="component" value="Unassembled WGS sequence"/>
</dbReference>
<dbReference type="CDD" id="cd15410">
    <property type="entry name" value="7tmA_OR5D-like"/>
    <property type="match status" value="1"/>
</dbReference>
<evidence type="ECO:0000256" key="3">
    <source>
        <dbReference type="ARBA" id="ARBA00022989"/>
    </source>
</evidence>
<feature type="transmembrane region" description="Helical" evidence="9">
    <location>
        <begin position="197"/>
        <end position="226"/>
    </location>
</feature>
<keyword evidence="4 8" id="KW-0297">G-protein coupled receptor</keyword>
<dbReference type="PANTHER" id="PTHR48018">
    <property type="entry name" value="OLFACTORY RECEPTOR"/>
    <property type="match status" value="1"/>
</dbReference>
<dbReference type="eggNOG" id="ENOG502SJBD">
    <property type="taxonomic scope" value="Eukaryota"/>
</dbReference>
<name>G3TUH1_LOXAF</name>
<feature type="transmembrane region" description="Helical" evidence="9">
    <location>
        <begin position="61"/>
        <end position="79"/>
    </location>
</feature>
<reference evidence="11" key="3">
    <citation type="submission" date="2025-09" db="UniProtKB">
        <authorList>
            <consortium name="Ensembl"/>
        </authorList>
    </citation>
    <scope>IDENTIFICATION</scope>
    <source>
        <strain evidence="11">Isolate ISIS603380</strain>
    </source>
</reference>
<keyword evidence="2 8" id="KW-0812">Transmembrane</keyword>
<dbReference type="Gene3D" id="1.20.1070.10">
    <property type="entry name" value="Rhodopsin 7-helix transmembrane proteins"/>
    <property type="match status" value="1"/>
</dbReference>
<sequence length="312" mass="34848">MSFSERNKSGAMFTLLGFSDCPELQVPLFVVFLAIYSLTVVGNLGMIVIIKINPKLHTPMYFFLSHLSFVDFCYSSIIAPKMLVNLVVEDRTISFLECVVQYFLFCTFVVTESLLLALMAYDRFVAICNPLLYTDAMSQRLCAMLVVGSYAWGVGCSLMLTCSALKLSFHGSNTINHFCEFSSLLSLSCSNTYLSELLLFIFATFNVVSTLLIILTSYVSIVFTILKMSSASGPHKAFSTYASHLTAITIFHGTILFLYCVPNSKNSRHTFKVASVFYTVVIPMLNPLIYSLRNKDVKNTVSKIMDAKVFSH</sequence>
<dbReference type="InterPro" id="IPR000276">
    <property type="entry name" value="GPCR_Rhodpsn"/>
</dbReference>
<proteinExistence type="inferred from homology"/>
<dbReference type="Pfam" id="PF13853">
    <property type="entry name" value="7tm_4"/>
    <property type="match status" value="1"/>
</dbReference>
<comment type="subcellular location">
    <subcellularLocation>
        <location evidence="9">Cell membrane</location>
        <topology evidence="9">Multi-pass membrane protein</topology>
    </subcellularLocation>
    <subcellularLocation>
        <location evidence="1">Membrane</location>
        <topology evidence="1">Multi-pass membrane protein</topology>
    </subcellularLocation>
</comment>
<feature type="transmembrane region" description="Helical" evidence="9">
    <location>
        <begin position="141"/>
        <end position="160"/>
    </location>
</feature>
<evidence type="ECO:0000313" key="12">
    <source>
        <dbReference type="Proteomes" id="UP000007646"/>
    </source>
</evidence>
<dbReference type="HOGENOM" id="CLU_012526_5_5_1"/>
<dbReference type="FunFam" id="1.20.1070.10:FF:000003">
    <property type="entry name" value="Olfactory receptor"/>
    <property type="match status" value="1"/>
</dbReference>
<dbReference type="GO" id="GO:0005886">
    <property type="term" value="C:plasma membrane"/>
    <property type="evidence" value="ECO:0007669"/>
    <property type="project" value="UniProtKB-SubCell"/>
</dbReference>
<keyword evidence="12" id="KW-1185">Reference proteome</keyword>
<feature type="transmembrane region" description="Helical" evidence="9">
    <location>
        <begin position="99"/>
        <end position="121"/>
    </location>
</feature>
<dbReference type="PROSITE" id="PS00237">
    <property type="entry name" value="G_PROTEIN_RECEP_F1_1"/>
    <property type="match status" value="1"/>
</dbReference>
<dbReference type="SUPFAM" id="SSF81321">
    <property type="entry name" value="Family A G protein-coupled receptor-like"/>
    <property type="match status" value="1"/>
</dbReference>
<keyword evidence="3 9" id="KW-1133">Transmembrane helix</keyword>
<dbReference type="InterPro" id="IPR017452">
    <property type="entry name" value="GPCR_Rhodpsn_7TM"/>
</dbReference>
<feature type="transmembrane region" description="Helical" evidence="9">
    <location>
        <begin position="238"/>
        <end position="259"/>
    </location>
</feature>
<protein>
    <recommendedName>
        <fullName evidence="9">Olfactory receptor</fullName>
    </recommendedName>
</protein>
<feature type="domain" description="G-protein coupled receptors family 1 profile" evidence="10">
    <location>
        <begin position="42"/>
        <end position="290"/>
    </location>
</feature>
<evidence type="ECO:0000256" key="4">
    <source>
        <dbReference type="ARBA" id="ARBA00023040"/>
    </source>
</evidence>